<gene>
    <name evidence="2" type="ORF">PPNSA23_13130</name>
</gene>
<dbReference type="RefSeq" id="WP_407864214.1">
    <property type="nucleotide sequence ID" value="NZ_BAAFZP010000001.1"/>
</dbReference>
<evidence type="ECO:0000313" key="2">
    <source>
        <dbReference type="EMBL" id="GAB1581370.1"/>
    </source>
</evidence>
<feature type="signal peptide" evidence="1">
    <location>
        <begin position="1"/>
        <end position="27"/>
    </location>
</feature>
<keyword evidence="3" id="KW-1185">Reference proteome</keyword>
<name>A0ABQ0GXG8_9HYPH</name>
<feature type="chain" id="PRO_5046102647" description="Metallophosphoesterase" evidence="1">
    <location>
        <begin position="28"/>
        <end position="109"/>
    </location>
</feature>
<evidence type="ECO:0008006" key="4">
    <source>
        <dbReference type="Google" id="ProtNLM"/>
    </source>
</evidence>
<keyword evidence="1" id="KW-0732">Signal</keyword>
<sequence length="109" mass="11785">MKHIAFAFLAGSAMILQSFGFSAPAGAAVLKNVSEHAGERCNTPPRGSGVIVGIFSGETESPFLTDGDARMPVDRYRCFTSMEECRGWLYTMQSKYDAGAPRAASCRIR</sequence>
<accession>A0ABQ0GXG8</accession>
<proteinExistence type="predicted"/>
<dbReference type="EMBL" id="BAAFZP010000001">
    <property type="protein sequence ID" value="GAB1581370.1"/>
    <property type="molecule type" value="Genomic_DNA"/>
</dbReference>
<evidence type="ECO:0000313" key="3">
    <source>
        <dbReference type="Proteomes" id="UP001628091"/>
    </source>
</evidence>
<dbReference type="Proteomes" id="UP001628091">
    <property type="component" value="Unassembled WGS sequence"/>
</dbReference>
<evidence type="ECO:0000256" key="1">
    <source>
        <dbReference type="SAM" id="SignalP"/>
    </source>
</evidence>
<reference evidence="2 3" key="1">
    <citation type="submission" date="2024-10" db="EMBL/GenBank/DDBJ databases">
        <title>Isolation, draft genome sequencing and identification of Phyllobacterium sp. NSA23, isolated from leaf soil.</title>
        <authorList>
            <person name="Akita H."/>
        </authorList>
    </citation>
    <scope>NUCLEOTIDE SEQUENCE [LARGE SCALE GENOMIC DNA]</scope>
    <source>
        <strain evidence="2 3">NSA23</strain>
    </source>
</reference>
<protein>
    <recommendedName>
        <fullName evidence="4">Metallophosphoesterase</fullName>
    </recommendedName>
</protein>
<comment type="caution">
    <text evidence="2">The sequence shown here is derived from an EMBL/GenBank/DDBJ whole genome shotgun (WGS) entry which is preliminary data.</text>
</comment>
<organism evidence="2 3">
    <name type="scientific">Phyllobacterium phragmitis</name>
    <dbReference type="NCBI Taxonomy" id="2670329"/>
    <lineage>
        <taxon>Bacteria</taxon>
        <taxon>Pseudomonadati</taxon>
        <taxon>Pseudomonadota</taxon>
        <taxon>Alphaproteobacteria</taxon>
        <taxon>Hyphomicrobiales</taxon>
        <taxon>Phyllobacteriaceae</taxon>
        <taxon>Phyllobacterium</taxon>
    </lineage>
</organism>